<dbReference type="PRINTS" id="PR00038">
    <property type="entry name" value="HTHLUXR"/>
</dbReference>
<dbReference type="CDD" id="cd06170">
    <property type="entry name" value="LuxR_C_like"/>
    <property type="match status" value="1"/>
</dbReference>
<dbReference type="SUPFAM" id="SSF46894">
    <property type="entry name" value="C-terminal effector domain of the bipartite response regulators"/>
    <property type="match status" value="1"/>
</dbReference>
<protein>
    <submittedName>
        <fullName evidence="8">Virulence factors putative positive transcription regulator BvgA</fullName>
    </submittedName>
</protein>
<organism evidence="8 9">
    <name type="scientific">Pseudomonas fluorescens</name>
    <dbReference type="NCBI Taxonomy" id="294"/>
    <lineage>
        <taxon>Bacteria</taxon>
        <taxon>Pseudomonadati</taxon>
        <taxon>Pseudomonadota</taxon>
        <taxon>Gammaproteobacteria</taxon>
        <taxon>Pseudomonadales</taxon>
        <taxon>Pseudomonadaceae</taxon>
        <taxon>Pseudomonas</taxon>
    </lineage>
</organism>
<evidence type="ECO:0000259" key="7">
    <source>
        <dbReference type="PROSITE" id="PS50110"/>
    </source>
</evidence>
<dbReference type="CDD" id="cd17535">
    <property type="entry name" value="REC_NarL-like"/>
    <property type="match status" value="1"/>
</dbReference>
<evidence type="ECO:0000256" key="5">
    <source>
        <dbReference type="PROSITE-ProRule" id="PRU00169"/>
    </source>
</evidence>
<dbReference type="PROSITE" id="PS50043">
    <property type="entry name" value="HTH_LUXR_2"/>
    <property type="match status" value="1"/>
</dbReference>
<accession>A0A125QDK4</accession>
<gene>
    <name evidence="8" type="primary">bvgA_5</name>
    <name evidence="8" type="ORF">PFL603g_04733</name>
</gene>
<dbReference type="InterPro" id="IPR001789">
    <property type="entry name" value="Sig_transdc_resp-reg_receiver"/>
</dbReference>
<dbReference type="PATRIC" id="fig|294.195.peg.5061"/>
<evidence type="ECO:0000256" key="4">
    <source>
        <dbReference type="ARBA" id="ARBA00023163"/>
    </source>
</evidence>
<dbReference type="SMART" id="SM00421">
    <property type="entry name" value="HTH_LUXR"/>
    <property type="match status" value="1"/>
</dbReference>
<dbReference type="Pfam" id="PF00072">
    <property type="entry name" value="Response_reg"/>
    <property type="match status" value="1"/>
</dbReference>
<dbReference type="GO" id="GO:0000160">
    <property type="term" value="P:phosphorelay signal transduction system"/>
    <property type="evidence" value="ECO:0007669"/>
    <property type="project" value="InterPro"/>
</dbReference>
<feature type="modified residue" description="4-aspartylphosphate" evidence="5">
    <location>
        <position position="54"/>
    </location>
</feature>
<feature type="domain" description="HTH luxR-type" evidence="6">
    <location>
        <begin position="140"/>
        <end position="205"/>
    </location>
</feature>
<dbReference type="PROSITE" id="PS50110">
    <property type="entry name" value="RESPONSE_REGULATORY"/>
    <property type="match status" value="1"/>
</dbReference>
<dbReference type="SMART" id="SM00448">
    <property type="entry name" value="REC"/>
    <property type="match status" value="1"/>
</dbReference>
<keyword evidence="1 5" id="KW-0597">Phosphoprotein</keyword>
<dbReference type="InterPro" id="IPR011006">
    <property type="entry name" value="CheY-like_superfamily"/>
</dbReference>
<evidence type="ECO:0000259" key="6">
    <source>
        <dbReference type="PROSITE" id="PS50043"/>
    </source>
</evidence>
<name>A0A125QDK4_PSEFL</name>
<dbReference type="Pfam" id="PF00196">
    <property type="entry name" value="GerE"/>
    <property type="match status" value="1"/>
</dbReference>
<evidence type="ECO:0000313" key="8">
    <source>
        <dbReference type="EMBL" id="KWV72192.1"/>
    </source>
</evidence>
<dbReference type="InterPro" id="IPR058245">
    <property type="entry name" value="NreC/VraR/RcsB-like_REC"/>
</dbReference>
<dbReference type="InterPro" id="IPR039420">
    <property type="entry name" value="WalR-like"/>
</dbReference>
<dbReference type="Gene3D" id="1.10.10.10">
    <property type="entry name" value="Winged helix-like DNA-binding domain superfamily/Winged helix DNA-binding domain"/>
    <property type="match status" value="1"/>
</dbReference>
<dbReference type="EMBL" id="LCYC01000058">
    <property type="protein sequence ID" value="KWV72192.1"/>
    <property type="molecule type" value="Genomic_DNA"/>
</dbReference>
<proteinExistence type="predicted"/>
<dbReference type="AlphaFoldDB" id="A0A125QDK4"/>
<evidence type="ECO:0000256" key="3">
    <source>
        <dbReference type="ARBA" id="ARBA00023125"/>
    </source>
</evidence>
<dbReference type="InterPro" id="IPR016032">
    <property type="entry name" value="Sig_transdc_resp-reg_C-effctor"/>
</dbReference>
<dbReference type="Gene3D" id="3.40.50.2300">
    <property type="match status" value="1"/>
</dbReference>
<keyword evidence="3" id="KW-0238">DNA-binding</keyword>
<dbReference type="PANTHER" id="PTHR43214:SF41">
    <property type="entry name" value="NITRATE_NITRITE RESPONSE REGULATOR PROTEIN NARP"/>
    <property type="match status" value="1"/>
</dbReference>
<dbReference type="RefSeq" id="WP_056790231.1">
    <property type="nucleotide sequence ID" value="NZ_LCYC01000058.1"/>
</dbReference>
<reference evidence="8 9" key="1">
    <citation type="submission" date="2015-05" db="EMBL/GenBank/DDBJ databases">
        <title>A genomic and transcriptomic approach to investigate the blue pigment phenotype in Pseudomonas fluorescens.</title>
        <authorList>
            <person name="Andreani N.A."/>
            <person name="Cardazzo B."/>
        </authorList>
    </citation>
    <scope>NUCLEOTIDE SEQUENCE [LARGE SCALE GENOMIC DNA]</scope>
    <source>
        <strain evidence="8 9">Ps_40</strain>
    </source>
</reference>
<sequence>MNNRVIIVDDHPPIRMALRLLLSSEGYNVVAEVGDGAEIVALVETHEPSIVILDLGLPDRGGLSILEQLAALQFPVKIVVFTGQTSSEMTERCRQMGAHGFISKAASLMEVANALRTVRANDESFFCWPGVPAVDEMAPQSAQIARLSSREYNVMKHLLQGMKGKDIADYMGLDQRTISTYKRRMFTKLNVKGMPDLYGMAKRYGIF</sequence>
<keyword evidence="2" id="KW-0805">Transcription regulation</keyword>
<dbReference type="InterPro" id="IPR036388">
    <property type="entry name" value="WH-like_DNA-bd_sf"/>
</dbReference>
<dbReference type="SUPFAM" id="SSF52172">
    <property type="entry name" value="CheY-like"/>
    <property type="match status" value="1"/>
</dbReference>
<dbReference type="GO" id="GO:0003677">
    <property type="term" value="F:DNA binding"/>
    <property type="evidence" value="ECO:0007669"/>
    <property type="project" value="UniProtKB-KW"/>
</dbReference>
<dbReference type="Proteomes" id="UP000063434">
    <property type="component" value="Unassembled WGS sequence"/>
</dbReference>
<dbReference type="PANTHER" id="PTHR43214">
    <property type="entry name" value="TWO-COMPONENT RESPONSE REGULATOR"/>
    <property type="match status" value="1"/>
</dbReference>
<keyword evidence="4" id="KW-0804">Transcription</keyword>
<feature type="domain" description="Response regulatory" evidence="7">
    <location>
        <begin position="4"/>
        <end position="119"/>
    </location>
</feature>
<evidence type="ECO:0000256" key="2">
    <source>
        <dbReference type="ARBA" id="ARBA00023015"/>
    </source>
</evidence>
<evidence type="ECO:0000256" key="1">
    <source>
        <dbReference type="ARBA" id="ARBA00022553"/>
    </source>
</evidence>
<comment type="caution">
    <text evidence="8">The sequence shown here is derived from an EMBL/GenBank/DDBJ whole genome shotgun (WGS) entry which is preliminary data.</text>
</comment>
<evidence type="ECO:0000313" key="9">
    <source>
        <dbReference type="Proteomes" id="UP000063434"/>
    </source>
</evidence>
<dbReference type="GO" id="GO:0006355">
    <property type="term" value="P:regulation of DNA-templated transcription"/>
    <property type="evidence" value="ECO:0007669"/>
    <property type="project" value="InterPro"/>
</dbReference>
<dbReference type="InterPro" id="IPR000792">
    <property type="entry name" value="Tscrpt_reg_LuxR_C"/>
</dbReference>